<organism evidence="3 4">
    <name type="scientific">Alkaliphilus oremlandii (strain OhILAs)</name>
    <name type="common">Clostridium oremlandii (strain OhILAs)</name>
    <dbReference type="NCBI Taxonomy" id="350688"/>
    <lineage>
        <taxon>Bacteria</taxon>
        <taxon>Bacillati</taxon>
        <taxon>Bacillota</taxon>
        <taxon>Clostridia</taxon>
        <taxon>Peptostreptococcales</taxon>
        <taxon>Natronincolaceae</taxon>
        <taxon>Alkaliphilus</taxon>
    </lineage>
</organism>
<dbReference type="eggNOG" id="COG2199">
    <property type="taxonomic scope" value="Bacteria"/>
</dbReference>
<gene>
    <name evidence="3" type="ordered locus">Clos_0686</name>
</gene>
<dbReference type="PROSITE" id="PS50112">
    <property type="entry name" value="PAS"/>
    <property type="match status" value="1"/>
</dbReference>
<dbReference type="InterPro" id="IPR000014">
    <property type="entry name" value="PAS"/>
</dbReference>
<dbReference type="Gene3D" id="3.30.450.20">
    <property type="entry name" value="PAS domain"/>
    <property type="match status" value="1"/>
</dbReference>
<dbReference type="SMART" id="SM00091">
    <property type="entry name" value="PAS"/>
    <property type="match status" value="1"/>
</dbReference>
<dbReference type="KEGG" id="aoe:Clos_0686"/>
<name>A8MM78_ALKOO</name>
<dbReference type="PROSITE" id="PS50887">
    <property type="entry name" value="GGDEF"/>
    <property type="match status" value="1"/>
</dbReference>
<dbReference type="Pfam" id="PF13426">
    <property type="entry name" value="PAS_9"/>
    <property type="match status" value="1"/>
</dbReference>
<dbReference type="FunFam" id="3.30.70.270:FF:000001">
    <property type="entry name" value="Diguanylate cyclase domain protein"/>
    <property type="match status" value="1"/>
</dbReference>
<dbReference type="Proteomes" id="UP000000269">
    <property type="component" value="Chromosome"/>
</dbReference>
<dbReference type="HOGENOM" id="CLU_000445_11_4_9"/>
<evidence type="ECO:0000313" key="3">
    <source>
        <dbReference type="EMBL" id="ABW18245.1"/>
    </source>
</evidence>
<dbReference type="RefSeq" id="WP_012158559.1">
    <property type="nucleotide sequence ID" value="NC_009922.1"/>
</dbReference>
<proteinExistence type="predicted"/>
<dbReference type="EMBL" id="CP000853">
    <property type="protein sequence ID" value="ABW18245.1"/>
    <property type="molecule type" value="Genomic_DNA"/>
</dbReference>
<dbReference type="CDD" id="cd01949">
    <property type="entry name" value="GGDEF"/>
    <property type="match status" value="1"/>
</dbReference>
<dbReference type="Pfam" id="PF00990">
    <property type="entry name" value="GGDEF"/>
    <property type="match status" value="1"/>
</dbReference>
<reference evidence="4" key="1">
    <citation type="submission" date="2007-10" db="EMBL/GenBank/DDBJ databases">
        <title>Complete genome of Alkaliphilus oremlandii OhILAs.</title>
        <authorList>
            <person name="Copeland A."/>
            <person name="Lucas S."/>
            <person name="Lapidus A."/>
            <person name="Barry K."/>
            <person name="Detter J.C."/>
            <person name="Glavina del Rio T."/>
            <person name="Hammon N."/>
            <person name="Israni S."/>
            <person name="Dalin E."/>
            <person name="Tice H."/>
            <person name="Pitluck S."/>
            <person name="Chain P."/>
            <person name="Malfatti S."/>
            <person name="Shin M."/>
            <person name="Vergez L."/>
            <person name="Schmutz J."/>
            <person name="Larimer F."/>
            <person name="Land M."/>
            <person name="Hauser L."/>
            <person name="Kyrpides N."/>
            <person name="Mikhailova N."/>
            <person name="Stolz J.F."/>
            <person name="Dawson A."/>
            <person name="Fisher E."/>
            <person name="Crable B."/>
            <person name="Perera E."/>
            <person name="Lisak J."/>
            <person name="Ranganathan M."/>
            <person name="Basu P."/>
            <person name="Richardson P."/>
        </authorList>
    </citation>
    <scope>NUCLEOTIDE SEQUENCE [LARGE SCALE GENOMIC DNA]</scope>
    <source>
        <strain evidence="4">OhILAs</strain>
    </source>
</reference>
<dbReference type="InterPro" id="IPR035965">
    <property type="entry name" value="PAS-like_dom_sf"/>
</dbReference>
<evidence type="ECO:0000259" key="1">
    <source>
        <dbReference type="PROSITE" id="PS50112"/>
    </source>
</evidence>
<dbReference type="InterPro" id="IPR052163">
    <property type="entry name" value="DGC-Regulatory_Protein"/>
</dbReference>
<dbReference type="OrthoDB" id="9804955at2"/>
<dbReference type="InterPro" id="IPR043128">
    <property type="entry name" value="Rev_trsase/Diguanyl_cyclase"/>
</dbReference>
<dbReference type="STRING" id="350688.Clos_0686"/>
<feature type="domain" description="PAS" evidence="1">
    <location>
        <begin position="10"/>
        <end position="62"/>
    </location>
</feature>
<dbReference type="NCBIfam" id="TIGR00229">
    <property type="entry name" value="sensory_box"/>
    <property type="match status" value="1"/>
</dbReference>
<sequence>MLQDLNNDDLLKIYRATFDNAYDIILYLSEEGNILAANKMAVEKYGYTYEELLSMNIRDLRHFTTKYDYEDQMTLSESGGLLFECTHVSKHGTAFPVEVSSRTIEFNNHRIRIHIIRDITDRKKIEDKIVYLAKYDPLTNIPNRANIISQLDDAIKEAEFDQENLAFLIFDLDKFKMINDTFGHPTGDKVLQYVASTVQGLLRPYDSVGRFGGDEFVIILRKIKGHRDVLSVVNRIFDVFKSPTILEDNHIQISISIGICLLSEAKNRDSLIYQADTAMYEAKKTLGCSSAFYANIPSNKKNF</sequence>
<dbReference type="InterPro" id="IPR029787">
    <property type="entry name" value="Nucleotide_cyclase"/>
</dbReference>
<dbReference type="InterPro" id="IPR000160">
    <property type="entry name" value="GGDEF_dom"/>
</dbReference>
<accession>A8MM78</accession>
<evidence type="ECO:0000259" key="2">
    <source>
        <dbReference type="PROSITE" id="PS50887"/>
    </source>
</evidence>
<keyword evidence="4" id="KW-1185">Reference proteome</keyword>
<dbReference type="NCBIfam" id="TIGR00254">
    <property type="entry name" value="GGDEF"/>
    <property type="match status" value="1"/>
</dbReference>
<dbReference type="SUPFAM" id="SSF55073">
    <property type="entry name" value="Nucleotide cyclase"/>
    <property type="match status" value="1"/>
</dbReference>
<dbReference type="SMART" id="SM00267">
    <property type="entry name" value="GGDEF"/>
    <property type="match status" value="1"/>
</dbReference>
<dbReference type="PANTHER" id="PTHR46663:SF3">
    <property type="entry name" value="SLL0267 PROTEIN"/>
    <property type="match status" value="1"/>
</dbReference>
<evidence type="ECO:0000313" key="4">
    <source>
        <dbReference type="Proteomes" id="UP000000269"/>
    </source>
</evidence>
<protein>
    <submittedName>
        <fullName evidence="3">Diguanylate cyclase with PAS/PAC sensor</fullName>
    </submittedName>
</protein>
<dbReference type="PANTHER" id="PTHR46663">
    <property type="entry name" value="DIGUANYLATE CYCLASE DGCT-RELATED"/>
    <property type="match status" value="1"/>
</dbReference>
<dbReference type="Gene3D" id="3.30.70.270">
    <property type="match status" value="1"/>
</dbReference>
<dbReference type="SUPFAM" id="SSF55785">
    <property type="entry name" value="PYP-like sensor domain (PAS domain)"/>
    <property type="match status" value="1"/>
</dbReference>
<feature type="domain" description="GGDEF" evidence="2">
    <location>
        <begin position="163"/>
        <end position="296"/>
    </location>
</feature>
<dbReference type="AlphaFoldDB" id="A8MM78"/>
<dbReference type="CDD" id="cd00130">
    <property type="entry name" value="PAS"/>
    <property type="match status" value="1"/>
</dbReference>